<dbReference type="RefSeq" id="WP_344695953.1">
    <property type="nucleotide sequence ID" value="NZ_BAABBR010000001.1"/>
</dbReference>
<organism evidence="21 22">
    <name type="scientific">Sphingomonas rosea</name>
    <dbReference type="NCBI Taxonomy" id="335605"/>
    <lineage>
        <taxon>Bacteria</taxon>
        <taxon>Pseudomonadati</taxon>
        <taxon>Pseudomonadota</taxon>
        <taxon>Alphaproteobacteria</taxon>
        <taxon>Sphingomonadales</taxon>
        <taxon>Sphingomonadaceae</taxon>
        <taxon>Sphingomonas</taxon>
    </lineage>
</organism>
<evidence type="ECO:0000256" key="2">
    <source>
        <dbReference type="ARBA" id="ARBA00002364"/>
    </source>
</evidence>
<comment type="caution">
    <text evidence="21">The sequence shown here is derived from an EMBL/GenBank/DDBJ whole genome shotgun (WGS) entry which is preliminary data.</text>
</comment>
<dbReference type="PANTHER" id="PTHR21022">
    <property type="entry name" value="PREPHENATE DEHYDRATASE P PROTEIN"/>
    <property type="match status" value="1"/>
</dbReference>
<dbReference type="EMBL" id="BAABBR010000001">
    <property type="protein sequence ID" value="GAA4032535.1"/>
    <property type="molecule type" value="Genomic_DNA"/>
</dbReference>
<dbReference type="CDD" id="cd13631">
    <property type="entry name" value="PBP2_Ct-PDT_like"/>
    <property type="match status" value="1"/>
</dbReference>
<comment type="catalytic activity">
    <reaction evidence="18">
        <text>prephenate + H(+) = 3-phenylpyruvate + CO2 + H2O</text>
        <dbReference type="Rhea" id="RHEA:21648"/>
        <dbReference type="ChEBI" id="CHEBI:15377"/>
        <dbReference type="ChEBI" id="CHEBI:15378"/>
        <dbReference type="ChEBI" id="CHEBI:16526"/>
        <dbReference type="ChEBI" id="CHEBI:18005"/>
        <dbReference type="ChEBI" id="CHEBI:29934"/>
        <dbReference type="EC" id="4.2.1.51"/>
    </reaction>
</comment>
<keyword evidence="15" id="KW-0511">Multifunctional enzyme</keyword>
<evidence type="ECO:0000259" key="19">
    <source>
        <dbReference type="PROSITE" id="PS51168"/>
    </source>
</evidence>
<reference evidence="22" key="1">
    <citation type="journal article" date="2019" name="Int. J. Syst. Evol. Microbiol.">
        <title>The Global Catalogue of Microorganisms (GCM) 10K type strain sequencing project: providing services to taxonomists for standard genome sequencing and annotation.</title>
        <authorList>
            <consortium name="The Broad Institute Genomics Platform"/>
            <consortium name="The Broad Institute Genome Sequencing Center for Infectious Disease"/>
            <person name="Wu L."/>
            <person name="Ma J."/>
        </authorList>
    </citation>
    <scope>NUCLEOTIDE SEQUENCE [LARGE SCALE GENOMIC DNA]</scope>
    <source>
        <strain evidence="22">JCM 17564</strain>
    </source>
</reference>
<comment type="subcellular location">
    <subcellularLocation>
        <location evidence="3">Cytoplasm</location>
    </subcellularLocation>
</comment>
<evidence type="ECO:0000256" key="18">
    <source>
        <dbReference type="ARBA" id="ARBA00047848"/>
    </source>
</evidence>
<dbReference type="SMART" id="SM00830">
    <property type="entry name" value="CM_2"/>
    <property type="match status" value="1"/>
</dbReference>
<comment type="pathway">
    <text evidence="4">Amino-acid biosynthesis; L-phenylalanine biosynthesis; phenylpyruvate from prephenate: step 1/1.</text>
</comment>
<sequence>MTIQLSPTVTPIAHGVDLLRADIDRIDDQILALLEQRYPLVQRLAGAKNVTGERRLALRPARERGIVERLAARAVGVPEADIRQIWRSIFALSARHQRPYRVILWGPEEARLTLTALAATRHGAAVPVEWADSAEEAWRAAAGGDAILMLPEGAAPADAHGLDLIERHATDRADHPWVLELGRLAEAEAEPGAWIAPTTGVVAYLGGHGSYSEEACLRVAPALRLLPLGDFADVLRAVREGSADLALVPVENSLVGPIEGVRDLLGHPELRVVGEEEVAVRLHLLGVEGASLETVRKVASHPAALGQCADWLGQRSWKEMPVASTAEAARAVAVGGDVTRAAIGSEAAAIWHGLTILARDLQGSDRNVTRFAIVERRREFA</sequence>
<protein>
    <recommendedName>
        <fullName evidence="8">Bifunctional chorismate mutase/prephenate dehydratase</fullName>
        <ecNumber evidence="7">4.2.1.51</ecNumber>
        <ecNumber evidence="6">5.4.99.5</ecNumber>
    </recommendedName>
    <alternativeName>
        <fullName evidence="17">Chorismate mutase-prephenate dehydratase</fullName>
    </alternativeName>
    <alternativeName>
        <fullName evidence="16">p-protein</fullName>
    </alternativeName>
</protein>
<dbReference type="PROSITE" id="PS51171">
    <property type="entry name" value="PREPHENATE_DEHYDR_3"/>
    <property type="match status" value="1"/>
</dbReference>
<name>A0ABP7TX54_9SPHN</name>
<feature type="domain" description="Prephenate dehydratase" evidence="20">
    <location>
        <begin position="201"/>
        <end position="376"/>
    </location>
</feature>
<gene>
    <name evidence="21" type="ORF">GCM10022281_10240</name>
</gene>
<evidence type="ECO:0000256" key="5">
    <source>
        <dbReference type="ARBA" id="ARBA00004817"/>
    </source>
</evidence>
<evidence type="ECO:0000256" key="14">
    <source>
        <dbReference type="ARBA" id="ARBA00023239"/>
    </source>
</evidence>
<dbReference type="InterPro" id="IPR001086">
    <property type="entry name" value="Preph_deHydtase"/>
</dbReference>
<comment type="pathway">
    <text evidence="5">Metabolic intermediate biosynthesis; prephenate biosynthesis; prephenate from chorismate: step 1/1.</text>
</comment>
<evidence type="ECO:0000256" key="1">
    <source>
        <dbReference type="ARBA" id="ARBA00000824"/>
    </source>
</evidence>
<evidence type="ECO:0000256" key="10">
    <source>
        <dbReference type="ARBA" id="ARBA00022605"/>
    </source>
</evidence>
<evidence type="ECO:0000256" key="3">
    <source>
        <dbReference type="ARBA" id="ARBA00004496"/>
    </source>
</evidence>
<evidence type="ECO:0000256" key="4">
    <source>
        <dbReference type="ARBA" id="ARBA00004741"/>
    </source>
</evidence>
<proteinExistence type="predicted"/>
<evidence type="ECO:0000256" key="7">
    <source>
        <dbReference type="ARBA" id="ARBA00013147"/>
    </source>
</evidence>
<dbReference type="Gene3D" id="3.40.190.10">
    <property type="entry name" value="Periplasmic binding protein-like II"/>
    <property type="match status" value="2"/>
</dbReference>
<keyword evidence="9" id="KW-0963">Cytoplasm</keyword>
<keyword evidence="12" id="KW-0584">Phenylalanine biosynthesis</keyword>
<dbReference type="PROSITE" id="PS51168">
    <property type="entry name" value="CHORISMATE_MUT_2"/>
    <property type="match status" value="1"/>
</dbReference>
<dbReference type="SUPFAM" id="SSF48600">
    <property type="entry name" value="Chorismate mutase II"/>
    <property type="match status" value="1"/>
</dbReference>
<dbReference type="InterPro" id="IPR008242">
    <property type="entry name" value="Chor_mutase/pphenate_deHydtase"/>
</dbReference>
<evidence type="ECO:0000256" key="11">
    <source>
        <dbReference type="ARBA" id="ARBA00023141"/>
    </source>
</evidence>
<keyword evidence="11" id="KW-0057">Aromatic amino acid biosynthesis</keyword>
<dbReference type="Pfam" id="PF01817">
    <property type="entry name" value="CM_2"/>
    <property type="match status" value="1"/>
</dbReference>
<comment type="function">
    <text evidence="2">Catalyzes the Claisen rearrangement of chorismate to prephenate and the decarboxylation/dehydration of prephenate to phenylpyruvate.</text>
</comment>
<evidence type="ECO:0000256" key="6">
    <source>
        <dbReference type="ARBA" id="ARBA00012404"/>
    </source>
</evidence>
<evidence type="ECO:0000256" key="8">
    <source>
        <dbReference type="ARBA" id="ARBA00014401"/>
    </source>
</evidence>
<evidence type="ECO:0000313" key="22">
    <source>
        <dbReference type="Proteomes" id="UP001424459"/>
    </source>
</evidence>
<dbReference type="InterPro" id="IPR036263">
    <property type="entry name" value="Chorismate_II_sf"/>
</dbReference>
<keyword evidence="10" id="KW-0028">Amino-acid biosynthesis</keyword>
<feature type="domain" description="Chorismate mutase" evidence="19">
    <location>
        <begin position="10"/>
        <end position="101"/>
    </location>
</feature>
<evidence type="ECO:0000256" key="16">
    <source>
        <dbReference type="ARBA" id="ARBA00031175"/>
    </source>
</evidence>
<evidence type="ECO:0000256" key="13">
    <source>
        <dbReference type="ARBA" id="ARBA00023235"/>
    </source>
</evidence>
<evidence type="ECO:0000256" key="15">
    <source>
        <dbReference type="ARBA" id="ARBA00023268"/>
    </source>
</evidence>
<keyword evidence="22" id="KW-1185">Reference proteome</keyword>
<dbReference type="PANTHER" id="PTHR21022:SF19">
    <property type="entry name" value="PREPHENATE DEHYDRATASE-RELATED"/>
    <property type="match status" value="1"/>
</dbReference>
<evidence type="ECO:0000256" key="9">
    <source>
        <dbReference type="ARBA" id="ARBA00022490"/>
    </source>
</evidence>
<evidence type="ECO:0000256" key="17">
    <source>
        <dbReference type="ARBA" id="ARBA00031520"/>
    </source>
</evidence>
<comment type="catalytic activity">
    <reaction evidence="1">
        <text>chorismate = prephenate</text>
        <dbReference type="Rhea" id="RHEA:13897"/>
        <dbReference type="ChEBI" id="CHEBI:29748"/>
        <dbReference type="ChEBI" id="CHEBI:29934"/>
        <dbReference type="EC" id="5.4.99.5"/>
    </reaction>
</comment>
<dbReference type="PIRSF" id="PIRSF001500">
    <property type="entry name" value="Chor_mut_pdt_Ppr"/>
    <property type="match status" value="1"/>
</dbReference>
<keyword evidence="13" id="KW-0413">Isomerase</keyword>
<evidence type="ECO:0000313" key="21">
    <source>
        <dbReference type="EMBL" id="GAA4032535.1"/>
    </source>
</evidence>
<evidence type="ECO:0000256" key="12">
    <source>
        <dbReference type="ARBA" id="ARBA00023222"/>
    </source>
</evidence>
<dbReference type="SUPFAM" id="SSF53850">
    <property type="entry name" value="Periplasmic binding protein-like II"/>
    <property type="match status" value="1"/>
</dbReference>
<evidence type="ECO:0000259" key="20">
    <source>
        <dbReference type="PROSITE" id="PS51171"/>
    </source>
</evidence>
<dbReference type="EC" id="5.4.99.5" evidence="6"/>
<dbReference type="Gene3D" id="1.20.59.10">
    <property type="entry name" value="Chorismate mutase"/>
    <property type="match status" value="1"/>
</dbReference>
<accession>A0ABP7TX54</accession>
<dbReference type="InterPro" id="IPR036979">
    <property type="entry name" value="CM_dom_sf"/>
</dbReference>
<keyword evidence="14" id="KW-0456">Lyase</keyword>
<dbReference type="Proteomes" id="UP001424459">
    <property type="component" value="Unassembled WGS sequence"/>
</dbReference>
<dbReference type="EC" id="4.2.1.51" evidence="7"/>
<dbReference type="Pfam" id="PF00800">
    <property type="entry name" value="PDT"/>
    <property type="match status" value="1"/>
</dbReference>
<dbReference type="InterPro" id="IPR002701">
    <property type="entry name" value="CM_II_prokaryot"/>
</dbReference>